<dbReference type="AlphaFoldDB" id="F0SAC4"/>
<dbReference type="RefSeq" id="WP_013632001.1">
    <property type="nucleotide sequence ID" value="NC_015177.1"/>
</dbReference>
<dbReference type="eggNOG" id="ENOG502Z8EX">
    <property type="taxonomic scope" value="Bacteria"/>
</dbReference>
<feature type="domain" description="Probable sensor" evidence="1">
    <location>
        <begin position="36"/>
        <end position="122"/>
    </location>
</feature>
<gene>
    <name evidence="2" type="ordered locus">Pedsa_0929</name>
</gene>
<proteinExistence type="predicted"/>
<organism evidence="2 3">
    <name type="scientific">Pseudopedobacter saltans (strain ATCC 51119 / DSM 12145 / JCM 21818 / CCUG 39354 / LMG 10337 / NBRC 100064 / NCIMB 13643)</name>
    <name type="common">Pedobacter saltans</name>
    <dbReference type="NCBI Taxonomy" id="762903"/>
    <lineage>
        <taxon>Bacteria</taxon>
        <taxon>Pseudomonadati</taxon>
        <taxon>Bacteroidota</taxon>
        <taxon>Sphingobacteriia</taxon>
        <taxon>Sphingobacteriales</taxon>
        <taxon>Sphingobacteriaceae</taxon>
        <taxon>Pseudopedobacter</taxon>
    </lineage>
</organism>
<dbReference type="Gene3D" id="3.40.1700.10">
    <property type="entry name" value="DNA integrity scanning protein, DisA, N-terminal domain"/>
    <property type="match status" value="1"/>
</dbReference>
<dbReference type="STRING" id="762903.Pedsa_0929"/>
<dbReference type="Proteomes" id="UP000000310">
    <property type="component" value="Chromosome"/>
</dbReference>
<reference evidence="3" key="2">
    <citation type="submission" date="2011-02" db="EMBL/GenBank/DDBJ databases">
        <title>The complete genome of Pedobacter saltans DSM 12145.</title>
        <authorList>
            <consortium name="US DOE Joint Genome Institute (JGI-PGF)"/>
            <person name="Lucas S."/>
            <person name="Copeland A."/>
            <person name="Lapidus A."/>
            <person name="Bruce D."/>
            <person name="Goodwin L."/>
            <person name="Pitluck S."/>
            <person name="Kyrpides N."/>
            <person name="Mavromatis K."/>
            <person name="Pagani I."/>
            <person name="Ivanova N."/>
            <person name="Ovchinnikova G."/>
            <person name="Lu M."/>
            <person name="Detter J.C."/>
            <person name="Han C."/>
            <person name="Land M."/>
            <person name="Hauser L."/>
            <person name="Markowitz V."/>
            <person name="Cheng J.-F."/>
            <person name="Hugenholtz P."/>
            <person name="Woyke T."/>
            <person name="Wu D."/>
            <person name="Tindall B."/>
            <person name="Pomrenke H.G."/>
            <person name="Brambilla E."/>
            <person name="Klenk H.-P."/>
            <person name="Eisen J.A."/>
        </authorList>
    </citation>
    <scope>NUCLEOTIDE SEQUENCE [LARGE SCALE GENOMIC DNA]</scope>
    <source>
        <strain evidence="3">ATCC 51119 / DSM 12145 / JCM 21818 / LMG 10337 / NBRC 100064 / NCIMB 13643</strain>
    </source>
</reference>
<dbReference type="EMBL" id="CP002545">
    <property type="protein sequence ID" value="ADY51501.1"/>
    <property type="molecule type" value="Genomic_DNA"/>
</dbReference>
<dbReference type="Pfam" id="PF21751">
    <property type="entry name" value="DACNV"/>
    <property type="match status" value="1"/>
</dbReference>
<sequence length="379" mass="42372">MTSNSTYQAARITAPLLEKYFEQYLLDANPKADIPANFPKEAFIEHIIDAAFWASLRTEEGRSPKISIAFLSPEQAEHPLLFGNKLRLNPKNLTKLAPGVEGAGIHLGVWYDDHGLFIWGTTLAIPNFCFVLDVSEPALLVIKHRRLCGFGKYTNVAILKGDEIKIVNENSAYLPDSPQILNHLLGLNTNLKKTETINVMIQLAVGMRNHKRGGIILIVPKSNNEWKKSIIHPIQYFLKPAFKNLSDLIIEYDSEVNETLWESKVKKEIDGIAGLSAIDGAVILNDRYELIAFGTKITRMASERHIEKLAFIEPVIGGEVREVFASEIGGTRHLSAAQFIYDQKDAIALVASQDGHFTVFSWSPERGMVQCHKIDTLLI</sequence>
<protein>
    <recommendedName>
        <fullName evidence="1">Probable sensor domain-containing protein</fullName>
    </recommendedName>
</protein>
<dbReference type="HOGENOM" id="CLU_720988_0_0_10"/>
<dbReference type="InterPro" id="IPR048551">
    <property type="entry name" value="DACNV"/>
</dbReference>
<accession>F0SAC4</accession>
<name>F0SAC4_PSESL</name>
<dbReference type="OrthoDB" id="782779at2"/>
<keyword evidence="3" id="KW-1185">Reference proteome</keyword>
<evidence type="ECO:0000313" key="2">
    <source>
        <dbReference type="EMBL" id="ADY51501.1"/>
    </source>
</evidence>
<dbReference type="InterPro" id="IPR036888">
    <property type="entry name" value="DNA_integrity_DisA_N_sf"/>
</dbReference>
<evidence type="ECO:0000259" key="1">
    <source>
        <dbReference type="Pfam" id="PF21751"/>
    </source>
</evidence>
<dbReference type="KEGG" id="psn:Pedsa_0929"/>
<evidence type="ECO:0000313" key="3">
    <source>
        <dbReference type="Proteomes" id="UP000000310"/>
    </source>
</evidence>
<reference evidence="2 3" key="1">
    <citation type="journal article" date="2011" name="Stand. Genomic Sci.">
        <title>Complete genome sequence of the gliding, heparinolytic Pedobacter saltans type strain (113).</title>
        <authorList>
            <person name="Liolios K."/>
            <person name="Sikorski J."/>
            <person name="Lu M."/>
            <person name="Nolan M."/>
            <person name="Lapidus A."/>
            <person name="Lucas S."/>
            <person name="Hammon N."/>
            <person name="Deshpande S."/>
            <person name="Cheng J.F."/>
            <person name="Tapia R."/>
            <person name="Han C."/>
            <person name="Goodwin L."/>
            <person name="Pitluck S."/>
            <person name="Huntemann M."/>
            <person name="Ivanova N."/>
            <person name="Pagani I."/>
            <person name="Mavromatis K."/>
            <person name="Ovchinikova G."/>
            <person name="Pati A."/>
            <person name="Chen A."/>
            <person name="Palaniappan K."/>
            <person name="Land M."/>
            <person name="Hauser L."/>
            <person name="Brambilla E.M."/>
            <person name="Kotsyurbenko O."/>
            <person name="Rohde M."/>
            <person name="Tindall B.J."/>
            <person name="Abt B."/>
            <person name="Goker M."/>
            <person name="Detter J.C."/>
            <person name="Woyke T."/>
            <person name="Bristow J."/>
            <person name="Eisen J.A."/>
            <person name="Markowitz V."/>
            <person name="Hugenholtz P."/>
            <person name="Klenk H.P."/>
            <person name="Kyrpides N.C."/>
        </authorList>
    </citation>
    <scope>NUCLEOTIDE SEQUENCE [LARGE SCALE GENOMIC DNA]</scope>
    <source>
        <strain evidence="3">ATCC 51119 / DSM 12145 / JCM 21818 / LMG 10337 / NBRC 100064 / NCIMB 13643</strain>
    </source>
</reference>